<feature type="non-terminal residue" evidence="1">
    <location>
        <position position="1"/>
    </location>
</feature>
<feature type="non-terminal residue" evidence="1">
    <location>
        <position position="173"/>
    </location>
</feature>
<dbReference type="RefSeq" id="WP_380736161.1">
    <property type="nucleotide sequence ID" value="NZ_JBHSCX010000012.1"/>
</dbReference>
<protein>
    <submittedName>
        <fullName evidence="1">Uncharacterized protein</fullName>
    </submittedName>
</protein>
<dbReference type="Proteomes" id="UP001595840">
    <property type="component" value="Unassembled WGS sequence"/>
</dbReference>
<keyword evidence="2" id="KW-1185">Reference proteome</keyword>
<gene>
    <name evidence="1" type="ORF">ACFOX3_11170</name>
</gene>
<sequence length="173" mass="18555">QGGNGLQYGSPGSVFSQNKQTGAQELRFASRHDPEKVATFDLTGDYRNYNLLVVGVNVNAHDVTLGSAYFGSSNYSPNIYLNNIVVDNLAIDTSGHVTSAGSINITSSFDFDRAQVASMKTWSLPANKDLVVDNFIYEMQGDEVWDSLIIQNTGKVTHSVGALTDSGADGVVL</sequence>
<evidence type="ECO:0000313" key="2">
    <source>
        <dbReference type="Proteomes" id="UP001595840"/>
    </source>
</evidence>
<evidence type="ECO:0000313" key="1">
    <source>
        <dbReference type="EMBL" id="MFC4362863.1"/>
    </source>
</evidence>
<comment type="caution">
    <text evidence="1">The sequence shown here is derived from an EMBL/GenBank/DDBJ whole genome shotgun (WGS) entry which is preliminary data.</text>
</comment>
<reference evidence="2" key="1">
    <citation type="journal article" date="2019" name="Int. J. Syst. Evol. Microbiol.">
        <title>The Global Catalogue of Microorganisms (GCM) 10K type strain sequencing project: providing services to taxonomists for standard genome sequencing and annotation.</title>
        <authorList>
            <consortium name="The Broad Institute Genomics Platform"/>
            <consortium name="The Broad Institute Genome Sequencing Center for Infectious Disease"/>
            <person name="Wu L."/>
            <person name="Ma J."/>
        </authorList>
    </citation>
    <scope>NUCLEOTIDE SEQUENCE [LARGE SCALE GENOMIC DNA]</scope>
    <source>
        <strain evidence="2">CECT 8570</strain>
    </source>
</reference>
<organism evidence="1 2">
    <name type="scientific">Simiduia curdlanivorans</name>
    <dbReference type="NCBI Taxonomy" id="1492769"/>
    <lineage>
        <taxon>Bacteria</taxon>
        <taxon>Pseudomonadati</taxon>
        <taxon>Pseudomonadota</taxon>
        <taxon>Gammaproteobacteria</taxon>
        <taxon>Cellvibrionales</taxon>
        <taxon>Cellvibrionaceae</taxon>
        <taxon>Simiduia</taxon>
    </lineage>
</organism>
<accession>A0ABV8V4T6</accession>
<dbReference type="EMBL" id="JBHSCX010000012">
    <property type="protein sequence ID" value="MFC4362863.1"/>
    <property type="molecule type" value="Genomic_DNA"/>
</dbReference>
<proteinExistence type="predicted"/>
<name>A0ABV8V4T6_9GAMM</name>